<dbReference type="InterPro" id="IPR002999">
    <property type="entry name" value="Tudor"/>
</dbReference>
<evidence type="ECO:0000259" key="2">
    <source>
        <dbReference type="PROSITE" id="PS50304"/>
    </source>
</evidence>
<dbReference type="SUPFAM" id="SSF63748">
    <property type="entry name" value="Tudor/PWWP/MBT"/>
    <property type="match status" value="1"/>
</dbReference>
<feature type="compositionally biased region" description="Basic and acidic residues" evidence="1">
    <location>
        <begin position="39"/>
        <end position="53"/>
    </location>
</feature>
<organism evidence="3 4">
    <name type="scientific">Gnathostoma spinigerum</name>
    <dbReference type="NCBI Taxonomy" id="75299"/>
    <lineage>
        <taxon>Eukaryota</taxon>
        <taxon>Metazoa</taxon>
        <taxon>Ecdysozoa</taxon>
        <taxon>Nematoda</taxon>
        <taxon>Chromadorea</taxon>
        <taxon>Rhabditida</taxon>
        <taxon>Spirurina</taxon>
        <taxon>Gnathostomatomorpha</taxon>
        <taxon>Gnathostomatoidea</taxon>
        <taxon>Gnathostomatidae</taxon>
        <taxon>Gnathostoma</taxon>
    </lineage>
</organism>
<feature type="compositionally biased region" description="Basic and acidic residues" evidence="1">
    <location>
        <begin position="278"/>
        <end position="290"/>
    </location>
</feature>
<dbReference type="PROSITE" id="PS50304">
    <property type="entry name" value="TUDOR"/>
    <property type="match status" value="1"/>
</dbReference>
<dbReference type="Gene3D" id="2.30.30.140">
    <property type="match status" value="1"/>
</dbReference>
<feature type="region of interest" description="Disordered" evidence="1">
    <location>
        <begin position="278"/>
        <end position="297"/>
    </location>
</feature>
<proteinExistence type="predicted"/>
<accession>A0ABD6EUH0</accession>
<feature type="region of interest" description="Disordered" evidence="1">
    <location>
        <begin position="13"/>
        <end position="68"/>
    </location>
</feature>
<sequence length="297" mass="33601">MAPKVADHLVMSSAVAQPHSTPMESICSKKEMANSGRLAAHEKSENTETDSDRVLITSNSSEKPPAVDENMRKPAFFHSSVEAYHVGNGEERVVVRSDGDAENRLWPLFFVQLESNVKFVDDYLDRLEPERRLAPDEVAIGKLCIAFSVDYSAFFRAVITQVMDREAKVEVHYVDYGNYEVITVDGLWSIEEMKKPIRNSPAMAIPCVLSEYCKTDDVPSSSCGNSMLDHELKERVTSDEPFCVQFKYRRNDGVRVVQLLDERLWKTNAIRKTGLDSKKLNDHQTEKDRIPYTTGSS</sequence>
<feature type="compositionally biased region" description="Polar residues" evidence="1">
    <location>
        <begin position="14"/>
        <end position="23"/>
    </location>
</feature>
<dbReference type="PANTHER" id="PTHR22948:SF29">
    <property type="entry name" value="FI02030P-RELATED"/>
    <property type="match status" value="1"/>
</dbReference>
<evidence type="ECO:0000313" key="3">
    <source>
        <dbReference type="EMBL" id="MFH4981834.1"/>
    </source>
</evidence>
<evidence type="ECO:0000313" key="4">
    <source>
        <dbReference type="Proteomes" id="UP001608902"/>
    </source>
</evidence>
<dbReference type="EMBL" id="JBGFUD010007973">
    <property type="protein sequence ID" value="MFH4981834.1"/>
    <property type="molecule type" value="Genomic_DNA"/>
</dbReference>
<feature type="domain" description="Tudor" evidence="2">
    <location>
        <begin position="137"/>
        <end position="197"/>
    </location>
</feature>
<evidence type="ECO:0000256" key="1">
    <source>
        <dbReference type="SAM" id="MobiDB-lite"/>
    </source>
</evidence>
<gene>
    <name evidence="3" type="ORF">AB6A40_008543</name>
</gene>
<keyword evidence="4" id="KW-1185">Reference proteome</keyword>
<dbReference type="PANTHER" id="PTHR22948">
    <property type="entry name" value="TUDOR DOMAIN CONTAINING PROTEIN"/>
    <property type="match status" value="1"/>
</dbReference>
<dbReference type="InterPro" id="IPR050621">
    <property type="entry name" value="Tudor_domain_containing"/>
</dbReference>
<comment type="caution">
    <text evidence="3">The sequence shown here is derived from an EMBL/GenBank/DDBJ whole genome shotgun (WGS) entry which is preliminary data.</text>
</comment>
<dbReference type="Proteomes" id="UP001608902">
    <property type="component" value="Unassembled WGS sequence"/>
</dbReference>
<protein>
    <recommendedName>
        <fullName evidence="2">Tudor domain-containing protein</fullName>
    </recommendedName>
</protein>
<dbReference type="Pfam" id="PF00567">
    <property type="entry name" value="TUDOR"/>
    <property type="match status" value="1"/>
</dbReference>
<reference evidence="3 4" key="1">
    <citation type="submission" date="2024-08" db="EMBL/GenBank/DDBJ databases">
        <title>Gnathostoma spinigerum genome.</title>
        <authorList>
            <person name="Gonzalez-Bertolin B."/>
            <person name="Monzon S."/>
            <person name="Zaballos A."/>
            <person name="Jimenez P."/>
            <person name="Dekumyoy P."/>
            <person name="Varona S."/>
            <person name="Cuesta I."/>
            <person name="Sumanam S."/>
            <person name="Adisakwattana P."/>
            <person name="Gasser R.B."/>
            <person name="Hernandez-Gonzalez A."/>
            <person name="Young N.D."/>
            <person name="Perteguer M.J."/>
        </authorList>
    </citation>
    <scope>NUCLEOTIDE SEQUENCE [LARGE SCALE GENOMIC DNA]</scope>
    <source>
        <strain evidence="3">AL3</strain>
        <tissue evidence="3">Liver</tissue>
    </source>
</reference>
<name>A0ABD6EUH0_9BILA</name>
<dbReference type="AlphaFoldDB" id="A0ABD6EUH0"/>
<dbReference type="SMART" id="SM00333">
    <property type="entry name" value="TUDOR"/>
    <property type="match status" value="1"/>
</dbReference>